<dbReference type="AlphaFoldDB" id="A0A4Q1CEH8"/>
<organism evidence="3 4">
    <name type="scientific">Lacibacter luteus</name>
    <dbReference type="NCBI Taxonomy" id="2508719"/>
    <lineage>
        <taxon>Bacteria</taxon>
        <taxon>Pseudomonadati</taxon>
        <taxon>Bacteroidota</taxon>
        <taxon>Chitinophagia</taxon>
        <taxon>Chitinophagales</taxon>
        <taxon>Chitinophagaceae</taxon>
        <taxon>Lacibacter</taxon>
    </lineage>
</organism>
<evidence type="ECO:0000256" key="1">
    <source>
        <dbReference type="SAM" id="SignalP"/>
    </source>
</evidence>
<sequence length="434" mass="50930">MHQLFKKQLVCILFLFSATAIHAQETDRIFKPNIRSVKFHVKGDQLAYPIIRLNGGDQLELHFDDMDADVKYYSYTFTLCNADWTPAMLSQFDYMKGFSNVRINTYRNSSLVLTRYTHYSCSLPDRNTTPTRSGNYILKVFTNGDTSQVAFTKRFLVIDTKVTAGASIVQPFNTSLAKTQQKLQFSVNVQNIKPTNIFQQIKVVILQNFRWDNAITNLQPTFIKQNVLEYNTENQALFPAQKEWRWVDLTSFRLQTDRIEKGDYSNNSQTLFIKPEGERKDLRYMYYRDYNGMYQLMNIEQNNPYWQGDYATVWFRYSTPDRKEISGKEIYLFGELTNYELTAANRLTFNAETGMYENKQYLKQALYDYIYVTRDKTTKQISADVTEGNWWEAENMYTILVYYRPLGGRADELIGMTQANSLANRPNFNNNRLL</sequence>
<keyword evidence="4" id="KW-1185">Reference proteome</keyword>
<dbReference type="InterPro" id="IPR031345">
    <property type="entry name" value="T9SS_Plug_N"/>
</dbReference>
<comment type="caution">
    <text evidence="3">The sequence shown here is derived from an EMBL/GenBank/DDBJ whole genome shotgun (WGS) entry which is preliminary data.</text>
</comment>
<evidence type="ECO:0000259" key="2">
    <source>
        <dbReference type="Pfam" id="PF17116"/>
    </source>
</evidence>
<dbReference type="Pfam" id="PF17116">
    <property type="entry name" value="T9SS_plug_1st"/>
    <property type="match status" value="1"/>
</dbReference>
<keyword evidence="1" id="KW-0732">Signal</keyword>
<reference evidence="3 4" key="1">
    <citation type="submission" date="2019-01" db="EMBL/GenBank/DDBJ databases">
        <title>Lacibacter sp. strain TTM-7.</title>
        <authorList>
            <person name="Chen W.-M."/>
        </authorList>
    </citation>
    <scope>NUCLEOTIDE SEQUENCE [LARGE SCALE GENOMIC DNA]</scope>
    <source>
        <strain evidence="3 4">TTM-7</strain>
    </source>
</reference>
<evidence type="ECO:0000313" key="3">
    <source>
        <dbReference type="EMBL" id="RXK58181.1"/>
    </source>
</evidence>
<proteinExistence type="predicted"/>
<dbReference type="OrthoDB" id="1522602at2"/>
<dbReference type="Proteomes" id="UP000290204">
    <property type="component" value="Unassembled WGS sequence"/>
</dbReference>
<name>A0A4Q1CEH8_9BACT</name>
<protein>
    <submittedName>
        <fullName evidence="3">DUF5103 domain-containing protein</fullName>
    </submittedName>
</protein>
<accession>A0A4Q1CEH8</accession>
<feature type="chain" id="PRO_5020780788" evidence="1">
    <location>
        <begin position="24"/>
        <end position="434"/>
    </location>
</feature>
<feature type="domain" description="Type 9 secretion system plug protein N-terminal" evidence="2">
    <location>
        <begin position="34"/>
        <end position="158"/>
    </location>
</feature>
<gene>
    <name evidence="3" type="ORF">ESA94_18975</name>
</gene>
<evidence type="ECO:0000313" key="4">
    <source>
        <dbReference type="Proteomes" id="UP000290204"/>
    </source>
</evidence>
<dbReference type="EMBL" id="SDHW01000007">
    <property type="protein sequence ID" value="RXK58181.1"/>
    <property type="molecule type" value="Genomic_DNA"/>
</dbReference>
<feature type="signal peptide" evidence="1">
    <location>
        <begin position="1"/>
        <end position="23"/>
    </location>
</feature>
<dbReference type="RefSeq" id="WP_129132610.1">
    <property type="nucleotide sequence ID" value="NZ_SDHW01000007.1"/>
</dbReference>